<dbReference type="AlphaFoldDB" id="A0A915L2L1"/>
<evidence type="ECO:0000313" key="1">
    <source>
        <dbReference type="Proteomes" id="UP000887565"/>
    </source>
</evidence>
<dbReference type="Proteomes" id="UP000887565">
    <property type="component" value="Unplaced"/>
</dbReference>
<evidence type="ECO:0000313" key="2">
    <source>
        <dbReference type="WBParaSite" id="nRc.2.0.1.t43993-RA"/>
    </source>
</evidence>
<sequence>MTPLRHLASDLSRELAYHLPLAHLSSFGHKSCKTKFKEPLTPACKCKISPSVRHRPQNDASACRNGSAAELLNTPNISSAVACGGEDSTSLHLRHLALQQPLPALQLPQYPKHFYLTIDDDSRASRGGGDGEGVVATLAPRKICRSLNAFPPLAANNRIQDAAVVVKRWSYNEDKRRTEDPAQRVAFLDDSFS</sequence>
<name>A0A915L2L1_ROMCU</name>
<protein>
    <submittedName>
        <fullName evidence="2">Uncharacterized protein</fullName>
    </submittedName>
</protein>
<reference evidence="2" key="1">
    <citation type="submission" date="2022-11" db="UniProtKB">
        <authorList>
            <consortium name="WormBaseParasite"/>
        </authorList>
    </citation>
    <scope>IDENTIFICATION</scope>
</reference>
<organism evidence="1 2">
    <name type="scientific">Romanomermis culicivorax</name>
    <name type="common">Nematode worm</name>
    <dbReference type="NCBI Taxonomy" id="13658"/>
    <lineage>
        <taxon>Eukaryota</taxon>
        <taxon>Metazoa</taxon>
        <taxon>Ecdysozoa</taxon>
        <taxon>Nematoda</taxon>
        <taxon>Enoplea</taxon>
        <taxon>Dorylaimia</taxon>
        <taxon>Mermithida</taxon>
        <taxon>Mermithoidea</taxon>
        <taxon>Mermithidae</taxon>
        <taxon>Romanomermis</taxon>
    </lineage>
</organism>
<accession>A0A915L2L1</accession>
<dbReference type="WBParaSite" id="nRc.2.0.1.t43993-RA">
    <property type="protein sequence ID" value="nRc.2.0.1.t43993-RA"/>
    <property type="gene ID" value="nRc.2.0.1.g43993"/>
</dbReference>
<proteinExistence type="predicted"/>
<keyword evidence="1" id="KW-1185">Reference proteome</keyword>